<dbReference type="Pfam" id="PF02698">
    <property type="entry name" value="DUF218"/>
    <property type="match status" value="1"/>
</dbReference>
<dbReference type="PANTHER" id="PTHR30336:SF4">
    <property type="entry name" value="ENVELOPE BIOGENESIS FACTOR ELYC"/>
    <property type="match status" value="1"/>
</dbReference>
<dbReference type="EMBL" id="BMJQ01000024">
    <property type="protein sequence ID" value="GGF46732.1"/>
    <property type="molecule type" value="Genomic_DNA"/>
</dbReference>
<dbReference type="InterPro" id="IPR051599">
    <property type="entry name" value="Cell_Envelope_Assoc"/>
</dbReference>
<dbReference type="Gene3D" id="3.40.50.620">
    <property type="entry name" value="HUPs"/>
    <property type="match status" value="1"/>
</dbReference>
<gene>
    <name evidence="2" type="ORF">GCM10011611_61420</name>
</gene>
<name>A0A8J2Z1S0_9PROT</name>
<dbReference type="PANTHER" id="PTHR30336">
    <property type="entry name" value="INNER MEMBRANE PROTEIN, PROBABLE PERMEASE"/>
    <property type="match status" value="1"/>
</dbReference>
<dbReference type="RefSeq" id="WP_189052019.1">
    <property type="nucleotide sequence ID" value="NZ_BMJQ01000024.1"/>
</dbReference>
<evidence type="ECO:0000313" key="2">
    <source>
        <dbReference type="EMBL" id="GGF46732.1"/>
    </source>
</evidence>
<evidence type="ECO:0000313" key="3">
    <source>
        <dbReference type="Proteomes" id="UP000646365"/>
    </source>
</evidence>
<dbReference type="GO" id="GO:0005886">
    <property type="term" value="C:plasma membrane"/>
    <property type="evidence" value="ECO:0007669"/>
    <property type="project" value="TreeGrafter"/>
</dbReference>
<accession>A0A8J2Z1S0</accession>
<feature type="domain" description="DUF218" evidence="1">
    <location>
        <begin position="49"/>
        <end position="188"/>
    </location>
</feature>
<comment type="caution">
    <text evidence="2">The sequence shown here is derived from an EMBL/GenBank/DDBJ whole genome shotgun (WGS) entry which is preliminary data.</text>
</comment>
<reference evidence="2" key="2">
    <citation type="submission" date="2020-09" db="EMBL/GenBank/DDBJ databases">
        <authorList>
            <person name="Sun Q."/>
            <person name="Zhou Y."/>
        </authorList>
    </citation>
    <scope>NUCLEOTIDE SEQUENCE</scope>
    <source>
        <strain evidence="2">CGMCC 1.15725</strain>
    </source>
</reference>
<dbReference type="AlphaFoldDB" id="A0A8J2Z1S0"/>
<sequence length="210" mass="22884">MNRLGRHLLGAFGPTFAVLFLLALAFLGGLIWFAAGIDTPTDDPTSPTDAIVVLTGGSQRIDVGFRLLVEGKAKKLFVSGVHEGVDMSEVLKTSPQTPHWVECCVVLGHSADNTVGNALETRAWLEAEHFHSIRLVTAGYHMRRSLLEFRRLLPPEVTIIAHPVFPEAVRPGTWWFSRAGAGVIVIEYIKYLGALARPHLFPHSAGSSSP</sequence>
<proteinExistence type="predicted"/>
<dbReference type="CDD" id="cd06259">
    <property type="entry name" value="YdcF-like"/>
    <property type="match status" value="1"/>
</dbReference>
<evidence type="ECO:0000259" key="1">
    <source>
        <dbReference type="Pfam" id="PF02698"/>
    </source>
</evidence>
<organism evidence="2 3">
    <name type="scientific">Aliidongia dinghuensis</name>
    <dbReference type="NCBI Taxonomy" id="1867774"/>
    <lineage>
        <taxon>Bacteria</taxon>
        <taxon>Pseudomonadati</taxon>
        <taxon>Pseudomonadota</taxon>
        <taxon>Alphaproteobacteria</taxon>
        <taxon>Rhodospirillales</taxon>
        <taxon>Dongiaceae</taxon>
        <taxon>Aliidongia</taxon>
    </lineage>
</organism>
<dbReference type="GO" id="GO:0000270">
    <property type="term" value="P:peptidoglycan metabolic process"/>
    <property type="evidence" value="ECO:0007669"/>
    <property type="project" value="TreeGrafter"/>
</dbReference>
<reference evidence="2" key="1">
    <citation type="journal article" date="2014" name="Int. J. Syst. Evol. Microbiol.">
        <title>Complete genome sequence of Corynebacterium casei LMG S-19264T (=DSM 44701T), isolated from a smear-ripened cheese.</title>
        <authorList>
            <consortium name="US DOE Joint Genome Institute (JGI-PGF)"/>
            <person name="Walter F."/>
            <person name="Albersmeier A."/>
            <person name="Kalinowski J."/>
            <person name="Ruckert C."/>
        </authorList>
    </citation>
    <scope>NUCLEOTIDE SEQUENCE</scope>
    <source>
        <strain evidence="2">CGMCC 1.15725</strain>
    </source>
</reference>
<dbReference type="InterPro" id="IPR003848">
    <property type="entry name" value="DUF218"/>
</dbReference>
<protein>
    <recommendedName>
        <fullName evidence="1">DUF218 domain-containing protein</fullName>
    </recommendedName>
</protein>
<dbReference type="Proteomes" id="UP000646365">
    <property type="component" value="Unassembled WGS sequence"/>
</dbReference>
<dbReference type="InterPro" id="IPR014729">
    <property type="entry name" value="Rossmann-like_a/b/a_fold"/>
</dbReference>
<dbReference type="GO" id="GO:0043164">
    <property type="term" value="P:Gram-negative-bacterium-type cell wall biogenesis"/>
    <property type="evidence" value="ECO:0007669"/>
    <property type="project" value="TreeGrafter"/>
</dbReference>
<keyword evidence="3" id="KW-1185">Reference proteome</keyword>